<reference evidence="5 6" key="1">
    <citation type="submission" date="2019-06" db="EMBL/GenBank/DDBJ databases">
        <title>Rhizobium sp. CL12 isolated from roots of soybean.</title>
        <authorList>
            <person name="Wang C."/>
        </authorList>
    </citation>
    <scope>NUCLEOTIDE SEQUENCE [LARGE SCALE GENOMIC DNA]</scope>
    <source>
        <strain evidence="5 6">CL12</strain>
    </source>
</reference>
<dbReference type="EMBL" id="VFYP01000004">
    <property type="protein sequence ID" value="TPP06085.1"/>
    <property type="molecule type" value="Genomic_DNA"/>
</dbReference>
<evidence type="ECO:0000259" key="4">
    <source>
        <dbReference type="PROSITE" id="PS01124"/>
    </source>
</evidence>
<feature type="domain" description="HTH araC/xylS-type" evidence="4">
    <location>
        <begin position="199"/>
        <end position="297"/>
    </location>
</feature>
<evidence type="ECO:0000256" key="1">
    <source>
        <dbReference type="ARBA" id="ARBA00023015"/>
    </source>
</evidence>
<dbReference type="SMART" id="SM00342">
    <property type="entry name" value="HTH_ARAC"/>
    <property type="match status" value="1"/>
</dbReference>
<name>A0A504U6M8_9HYPH</name>
<dbReference type="AlphaFoldDB" id="A0A504U6M8"/>
<dbReference type="PROSITE" id="PS00041">
    <property type="entry name" value="HTH_ARAC_FAMILY_1"/>
    <property type="match status" value="1"/>
</dbReference>
<accession>A0A504U6M8</accession>
<evidence type="ECO:0000256" key="2">
    <source>
        <dbReference type="ARBA" id="ARBA00023125"/>
    </source>
</evidence>
<dbReference type="PROSITE" id="PS01124">
    <property type="entry name" value="HTH_ARAC_FAMILY_2"/>
    <property type="match status" value="1"/>
</dbReference>
<dbReference type="GO" id="GO:0043565">
    <property type="term" value="F:sequence-specific DNA binding"/>
    <property type="evidence" value="ECO:0007669"/>
    <property type="project" value="InterPro"/>
</dbReference>
<protein>
    <submittedName>
        <fullName evidence="5">Helix-turn-helix transcriptional regulator</fullName>
    </submittedName>
</protein>
<sequence length="309" mass="33925">MNSLHEHGFQKFPDAGLLVSSRGRGWSGLAAELRAHPSGKIPDICSSKTEITFAVRGTRDGTVVRRGNGNLQVTPSRSGTIWLCPKGVEEDEISITEAIPEVLHVYISDEQIDTLSAMASRPVAFDASLYRAGLEDEFVRQICLRILAEIREETAGGETLMEHLASVLLTHICGRYTEHHAAASRIGGPVGALDQRRLKRVLEYIQDNLETDLTVAEIAAVACLSRHHFARAFKAATGQSPNGYIGVCRINRALSWLSTSDMPLAEIAFACRFSSQSAFARAFRRQLGRSPGEYRKESFFAPRAISAVR</sequence>
<keyword evidence="1" id="KW-0805">Transcription regulation</keyword>
<dbReference type="OrthoDB" id="8442171at2"/>
<dbReference type="Pfam" id="PF12833">
    <property type="entry name" value="HTH_18"/>
    <property type="match status" value="1"/>
</dbReference>
<evidence type="ECO:0000256" key="3">
    <source>
        <dbReference type="ARBA" id="ARBA00023163"/>
    </source>
</evidence>
<keyword evidence="6" id="KW-1185">Reference proteome</keyword>
<evidence type="ECO:0000313" key="5">
    <source>
        <dbReference type="EMBL" id="TPP06085.1"/>
    </source>
</evidence>
<proteinExistence type="predicted"/>
<dbReference type="Proteomes" id="UP000316429">
    <property type="component" value="Unassembled WGS sequence"/>
</dbReference>
<dbReference type="InterPro" id="IPR018060">
    <property type="entry name" value="HTH_AraC"/>
</dbReference>
<keyword evidence="3" id="KW-0804">Transcription</keyword>
<dbReference type="InterPro" id="IPR018062">
    <property type="entry name" value="HTH_AraC-typ_CS"/>
</dbReference>
<gene>
    <name evidence="5" type="ORF">FJQ55_20255</name>
</gene>
<dbReference type="PRINTS" id="PR00032">
    <property type="entry name" value="HTHARAC"/>
</dbReference>
<dbReference type="Gene3D" id="1.10.10.60">
    <property type="entry name" value="Homeodomain-like"/>
    <property type="match status" value="2"/>
</dbReference>
<dbReference type="InterPro" id="IPR009057">
    <property type="entry name" value="Homeodomain-like_sf"/>
</dbReference>
<keyword evidence="2" id="KW-0238">DNA-binding</keyword>
<evidence type="ECO:0000313" key="6">
    <source>
        <dbReference type="Proteomes" id="UP000316429"/>
    </source>
</evidence>
<dbReference type="InterPro" id="IPR050204">
    <property type="entry name" value="AraC_XylS_family_regulators"/>
</dbReference>
<dbReference type="SUPFAM" id="SSF46689">
    <property type="entry name" value="Homeodomain-like"/>
    <property type="match status" value="2"/>
</dbReference>
<dbReference type="GO" id="GO:0003700">
    <property type="term" value="F:DNA-binding transcription factor activity"/>
    <property type="evidence" value="ECO:0007669"/>
    <property type="project" value="InterPro"/>
</dbReference>
<dbReference type="PANTHER" id="PTHR46796:SF6">
    <property type="entry name" value="ARAC SUBFAMILY"/>
    <property type="match status" value="1"/>
</dbReference>
<comment type="caution">
    <text evidence="5">The sequence shown here is derived from an EMBL/GenBank/DDBJ whole genome shotgun (WGS) entry which is preliminary data.</text>
</comment>
<dbReference type="PANTHER" id="PTHR46796">
    <property type="entry name" value="HTH-TYPE TRANSCRIPTIONAL ACTIVATOR RHAS-RELATED"/>
    <property type="match status" value="1"/>
</dbReference>
<dbReference type="InterPro" id="IPR020449">
    <property type="entry name" value="Tscrpt_reg_AraC-type_HTH"/>
</dbReference>
<organism evidence="5 6">
    <name type="scientific">Rhizobium glycinendophyticum</name>
    <dbReference type="NCBI Taxonomy" id="2589807"/>
    <lineage>
        <taxon>Bacteria</taxon>
        <taxon>Pseudomonadati</taxon>
        <taxon>Pseudomonadota</taxon>
        <taxon>Alphaproteobacteria</taxon>
        <taxon>Hyphomicrobiales</taxon>
        <taxon>Rhizobiaceae</taxon>
        <taxon>Rhizobium/Agrobacterium group</taxon>
        <taxon>Rhizobium</taxon>
    </lineage>
</organism>